<dbReference type="Proteomes" id="UP000481153">
    <property type="component" value="Unassembled WGS sequence"/>
</dbReference>
<keyword evidence="1" id="KW-0732">Signal</keyword>
<keyword evidence="3" id="KW-1185">Reference proteome</keyword>
<reference evidence="2 3" key="1">
    <citation type="submission" date="2019-07" db="EMBL/GenBank/DDBJ databases">
        <title>Genomics analysis of Aphanomyces spp. identifies a new class of oomycete effector associated with host adaptation.</title>
        <authorList>
            <person name="Gaulin E."/>
        </authorList>
    </citation>
    <scope>NUCLEOTIDE SEQUENCE [LARGE SCALE GENOMIC DNA]</scope>
    <source>
        <strain evidence="2 3">ATCC 201684</strain>
    </source>
</reference>
<name>A0A6G0X904_9STRA</name>
<evidence type="ECO:0000256" key="1">
    <source>
        <dbReference type="SAM" id="SignalP"/>
    </source>
</evidence>
<sequence length="310" mass="34714">MYSVVSILVAALLVCAADRAITTCSSLHGPHCFALNERNVPSYLLQDVEFESAALDSFDRQPISRIEVQTSKLFSHGFVERFAFENGDARTLTEEDAKGVLAATDKAIQDLRRNYPGFSEDMYQTAMQIATKKINALVEKPHNGEESPLIEITLGDEAALTPSQLGSPTELDAGVEEVHVDELVIKAPLEEEPNSTTDNNIELSQPPAFHEFSDDEILAFMLLTRAEKNILLAYDTARTRRLIIAQGRYIRRQKKKQRDKAKTHFATDEYKDISGMTAAFKQRIHDLVKTQSAFLPESPQQQQQQQVSSE</sequence>
<accession>A0A6G0X904</accession>
<gene>
    <name evidence="2" type="ORF">Ae201684_007432</name>
</gene>
<dbReference type="EMBL" id="VJMJ01000089">
    <property type="protein sequence ID" value="KAF0736413.1"/>
    <property type="molecule type" value="Genomic_DNA"/>
</dbReference>
<proteinExistence type="predicted"/>
<protein>
    <submittedName>
        <fullName evidence="2">Uncharacterized protein</fullName>
    </submittedName>
</protein>
<comment type="caution">
    <text evidence="2">The sequence shown here is derived from an EMBL/GenBank/DDBJ whole genome shotgun (WGS) entry which is preliminary data.</text>
</comment>
<feature type="signal peptide" evidence="1">
    <location>
        <begin position="1"/>
        <end position="17"/>
    </location>
</feature>
<feature type="chain" id="PRO_5026158883" evidence="1">
    <location>
        <begin position="18"/>
        <end position="310"/>
    </location>
</feature>
<evidence type="ECO:0000313" key="3">
    <source>
        <dbReference type="Proteomes" id="UP000481153"/>
    </source>
</evidence>
<organism evidence="2 3">
    <name type="scientific">Aphanomyces euteiches</name>
    <dbReference type="NCBI Taxonomy" id="100861"/>
    <lineage>
        <taxon>Eukaryota</taxon>
        <taxon>Sar</taxon>
        <taxon>Stramenopiles</taxon>
        <taxon>Oomycota</taxon>
        <taxon>Saprolegniomycetes</taxon>
        <taxon>Saprolegniales</taxon>
        <taxon>Verrucalvaceae</taxon>
        <taxon>Aphanomyces</taxon>
    </lineage>
</organism>
<dbReference type="AlphaFoldDB" id="A0A6G0X904"/>
<evidence type="ECO:0000313" key="2">
    <source>
        <dbReference type="EMBL" id="KAF0736413.1"/>
    </source>
</evidence>